<dbReference type="PATRIC" id="fig|1107311.3.peg.704"/>
<accession>V6SCF0</accession>
<gene>
    <name evidence="1" type="ORF">Q767_11095</name>
</gene>
<sequence>MKNKILVYSIGLLMATCGTTKIKGDIINQKLDVKSGKEIVLVKVINDSRCPEGVECVWAGEVMFEVAAYENGKVAEQVQFTLNKNTSEAIKDWFVLHLPESKKGLKTIEVLPYPKDGVKIRPEEYYIKLVY</sequence>
<evidence type="ECO:0000313" key="2">
    <source>
        <dbReference type="Proteomes" id="UP000030149"/>
    </source>
</evidence>
<comment type="caution">
    <text evidence="1">The sequence shown here is derived from an EMBL/GenBank/DDBJ whole genome shotgun (WGS) entry which is preliminary data.</text>
</comment>
<dbReference type="RefSeq" id="WP_023572759.1">
    <property type="nucleotide sequence ID" value="NZ_AVCS01000006.1"/>
</dbReference>
<dbReference type="eggNOG" id="ENOG5033BNR">
    <property type="taxonomic scope" value="Bacteria"/>
</dbReference>
<reference evidence="2" key="1">
    <citation type="submission" date="2013-09" db="EMBL/GenBank/DDBJ databases">
        <authorList>
            <person name="Zeng Z."/>
            <person name="Chen C."/>
        </authorList>
    </citation>
    <scope>NUCLEOTIDE SEQUENCE [LARGE SCALE GENOMIC DNA]</scope>
    <source>
        <strain evidence="2">DK69</strain>
    </source>
</reference>
<name>V6SCF0_9FLAO</name>
<protein>
    <submittedName>
        <fullName evidence="1">Uncharacterized protein</fullName>
    </submittedName>
</protein>
<proteinExistence type="predicted"/>
<dbReference type="OrthoDB" id="163809at2"/>
<reference evidence="1 2" key="2">
    <citation type="journal article" date="2015" name="Stand. Genomic Sci.">
        <title>High quality draft genomic sequence of Flavobacterium enshiense DK69(T) and comparison among Flavobacterium genomes.</title>
        <authorList>
            <person name="Zeng Z."/>
            <person name="Chen C."/>
            <person name="Du H."/>
            <person name="Wang G."/>
            <person name="Li M."/>
        </authorList>
    </citation>
    <scope>NUCLEOTIDE SEQUENCE [LARGE SCALE GENOMIC DNA]</scope>
    <source>
        <strain evidence="1 2">DK69</strain>
    </source>
</reference>
<dbReference type="AlphaFoldDB" id="V6SCF0"/>
<dbReference type="STRING" id="1107311.Q767_11095"/>
<keyword evidence="2" id="KW-1185">Reference proteome</keyword>
<dbReference type="Proteomes" id="UP000030149">
    <property type="component" value="Unassembled WGS sequence"/>
</dbReference>
<organism evidence="1 2">
    <name type="scientific">Flavobacterium enshiense DK69</name>
    <dbReference type="NCBI Taxonomy" id="1107311"/>
    <lineage>
        <taxon>Bacteria</taxon>
        <taxon>Pseudomonadati</taxon>
        <taxon>Bacteroidota</taxon>
        <taxon>Flavobacteriia</taxon>
        <taxon>Flavobacteriales</taxon>
        <taxon>Flavobacteriaceae</taxon>
        <taxon>Flavobacterium</taxon>
    </lineage>
</organism>
<dbReference type="EMBL" id="JRLZ01000010">
    <property type="protein sequence ID" value="KGO95345.1"/>
    <property type="molecule type" value="Genomic_DNA"/>
</dbReference>
<evidence type="ECO:0000313" key="1">
    <source>
        <dbReference type="EMBL" id="KGO95345.1"/>
    </source>
</evidence>